<proteinExistence type="predicted"/>
<keyword evidence="3" id="KW-0862">Zinc</keyword>
<dbReference type="AlphaFoldDB" id="A0A3M7R017"/>
<dbReference type="STRING" id="10195.A0A3M7R017"/>
<dbReference type="EMBL" id="REGN01004649">
    <property type="protein sequence ID" value="RNA16711.1"/>
    <property type="molecule type" value="Genomic_DNA"/>
</dbReference>
<dbReference type="Pfam" id="PF10551">
    <property type="entry name" value="MULE"/>
    <property type="match status" value="1"/>
</dbReference>
<dbReference type="OrthoDB" id="6931832at2759"/>
<dbReference type="InterPro" id="IPR018289">
    <property type="entry name" value="MULE_transposase_dom"/>
</dbReference>
<name>A0A3M7R017_BRAPC</name>
<evidence type="ECO:0000256" key="1">
    <source>
        <dbReference type="ARBA" id="ARBA00022723"/>
    </source>
</evidence>
<dbReference type="Proteomes" id="UP000276133">
    <property type="component" value="Unassembled WGS sequence"/>
</dbReference>
<dbReference type="PANTHER" id="PTHR47160:SF10">
    <property type="entry name" value="MULE TRANSPOSASE DOMAIN-CONTAINING PROTEIN"/>
    <property type="match status" value="1"/>
</dbReference>
<evidence type="ECO:0000313" key="6">
    <source>
        <dbReference type="EMBL" id="RNA16711.1"/>
    </source>
</evidence>
<accession>A0A3M7R017</accession>
<comment type="caution">
    <text evidence="6">The sequence shown here is derived from an EMBL/GenBank/DDBJ whole genome shotgun (WGS) entry which is preliminary data.</text>
</comment>
<dbReference type="GO" id="GO:0008270">
    <property type="term" value="F:zinc ion binding"/>
    <property type="evidence" value="ECO:0007669"/>
    <property type="project" value="UniProtKB-KW"/>
</dbReference>
<sequence>MDKNPKNLNVNTNYQSPMRLRSRAIPKSQPAFESKVSKDVSHVADINQSIHSMIETFNDFNISNEFSSCVMSSTQISVTSSIGKIVDYDSSDSENTETTKKTEVEYYNEHDLEDSCDSLQEEDSDEAGLLVTKTTKNMPRLIFHDYEFVIDKSHKNKIYWKCVHIKPLCKARIHTNLSYEIVKIVNIEHIHEPPIDDIAAKNVRVDIKKRASETSENPRKLISDCLTKLPLSSAPLISSIRGLTQMVQRERQKANNFGREAKSREEVNLNIEYRVTHTGENFVLFDSGSVDQQRIIIFGTTKNLELLNSESTWFIDGTFDISPDVFTQLFTFNIIKGGKNLPLVYALLPNKEQSSYERVFMFISKNVSNKPEFIVSDFEQAILNCVTNIWLLFSFSVESLEENF</sequence>
<dbReference type="Gene3D" id="2.20.25.240">
    <property type="match status" value="1"/>
</dbReference>
<evidence type="ECO:0000313" key="7">
    <source>
        <dbReference type="Proteomes" id="UP000276133"/>
    </source>
</evidence>
<reference evidence="6 7" key="1">
    <citation type="journal article" date="2018" name="Sci. Rep.">
        <title>Genomic signatures of local adaptation to the degree of environmental predictability in rotifers.</title>
        <authorList>
            <person name="Franch-Gras L."/>
            <person name="Hahn C."/>
            <person name="Garcia-Roger E.M."/>
            <person name="Carmona M.J."/>
            <person name="Serra M."/>
            <person name="Gomez A."/>
        </authorList>
    </citation>
    <scope>NUCLEOTIDE SEQUENCE [LARGE SCALE GENOMIC DNA]</scope>
    <source>
        <strain evidence="6">HYR1</strain>
    </source>
</reference>
<evidence type="ECO:0008006" key="8">
    <source>
        <dbReference type="Google" id="ProtNLM"/>
    </source>
</evidence>
<keyword evidence="1" id="KW-0479">Metal-binding</keyword>
<evidence type="ECO:0000256" key="2">
    <source>
        <dbReference type="ARBA" id="ARBA00022771"/>
    </source>
</evidence>
<feature type="domain" description="MULE transposase" evidence="5">
    <location>
        <begin position="313"/>
        <end position="390"/>
    </location>
</feature>
<dbReference type="PANTHER" id="PTHR47160">
    <property type="entry name" value="PUTATIVE-RELATED"/>
    <property type="match status" value="1"/>
</dbReference>
<feature type="domain" description="FLYWCH-type" evidence="4">
    <location>
        <begin position="132"/>
        <end position="191"/>
    </location>
</feature>
<organism evidence="6 7">
    <name type="scientific">Brachionus plicatilis</name>
    <name type="common">Marine rotifer</name>
    <name type="synonym">Brachionus muelleri</name>
    <dbReference type="NCBI Taxonomy" id="10195"/>
    <lineage>
        <taxon>Eukaryota</taxon>
        <taxon>Metazoa</taxon>
        <taxon>Spiralia</taxon>
        <taxon>Gnathifera</taxon>
        <taxon>Rotifera</taxon>
        <taxon>Eurotatoria</taxon>
        <taxon>Monogononta</taxon>
        <taxon>Pseudotrocha</taxon>
        <taxon>Ploima</taxon>
        <taxon>Brachionidae</taxon>
        <taxon>Brachionus</taxon>
    </lineage>
</organism>
<keyword evidence="2" id="KW-0863">Zinc-finger</keyword>
<gene>
    <name evidence="6" type="ORF">BpHYR1_006808</name>
</gene>
<evidence type="ECO:0000256" key="3">
    <source>
        <dbReference type="ARBA" id="ARBA00022833"/>
    </source>
</evidence>
<evidence type="ECO:0000259" key="4">
    <source>
        <dbReference type="Pfam" id="PF04500"/>
    </source>
</evidence>
<dbReference type="Pfam" id="PF04500">
    <property type="entry name" value="FLYWCH"/>
    <property type="match status" value="1"/>
</dbReference>
<protein>
    <recommendedName>
        <fullName evidence="8">FLYWCH-type domain-containing protein</fullName>
    </recommendedName>
</protein>
<keyword evidence="7" id="KW-1185">Reference proteome</keyword>
<dbReference type="InterPro" id="IPR007588">
    <property type="entry name" value="Znf_FLYWCH"/>
</dbReference>
<evidence type="ECO:0000259" key="5">
    <source>
        <dbReference type="Pfam" id="PF10551"/>
    </source>
</evidence>